<name>A0ABS9C306_9FLAO</name>
<reference evidence="1" key="1">
    <citation type="submission" date="2021-08" db="EMBL/GenBank/DDBJ databases">
        <title>Complete genome sequence of Chryseobacterium sp strain PS-8.</title>
        <authorList>
            <person name="Das S.K."/>
        </authorList>
    </citation>
    <scope>NUCLEOTIDE SEQUENCE</scope>
    <source>
        <strain evidence="1">PS-8</strain>
    </source>
</reference>
<dbReference type="Proteomes" id="UP001430374">
    <property type="component" value="Unassembled WGS sequence"/>
</dbReference>
<gene>
    <name evidence="1" type="ORF">H9Q08_06435</name>
</gene>
<evidence type="ECO:0000313" key="1">
    <source>
        <dbReference type="EMBL" id="MCF2218935.1"/>
    </source>
</evidence>
<comment type="caution">
    <text evidence="1">The sequence shown here is derived from an EMBL/GenBank/DDBJ whole genome shotgun (WGS) entry which is preliminary data.</text>
</comment>
<proteinExistence type="predicted"/>
<dbReference type="EMBL" id="JACSGT010000001">
    <property type="protein sequence ID" value="MCF2218935.1"/>
    <property type="molecule type" value="Genomic_DNA"/>
</dbReference>
<organism evidence="1 2">
    <name type="scientific">Chryseobacterium indicum</name>
    <dbReference type="NCBI Taxonomy" id="2766954"/>
    <lineage>
        <taxon>Bacteria</taxon>
        <taxon>Pseudomonadati</taxon>
        <taxon>Bacteroidota</taxon>
        <taxon>Flavobacteriia</taxon>
        <taxon>Flavobacteriales</taxon>
        <taxon>Weeksellaceae</taxon>
        <taxon>Chryseobacterium group</taxon>
        <taxon>Chryseobacterium</taxon>
    </lineage>
</organism>
<accession>A0ABS9C306</accession>
<evidence type="ECO:0000313" key="2">
    <source>
        <dbReference type="Proteomes" id="UP001430374"/>
    </source>
</evidence>
<dbReference type="RefSeq" id="WP_235130641.1">
    <property type="nucleotide sequence ID" value="NZ_JACSGT010000001.1"/>
</dbReference>
<keyword evidence="2" id="KW-1185">Reference proteome</keyword>
<protein>
    <submittedName>
        <fullName evidence="1">Uncharacterized protein</fullName>
    </submittedName>
</protein>
<sequence length="180" mass="20363">MKKVLFGLALIIASLTFGQKVKLKKDIASVDGKEYVKVTEDPVSRYSYNVSSLNGNDIFYLKYNNYKDPKEVDYKYNRDGSVGYFEVMSADLNTVYFETHLTGCLMGCNITDNFIKMIYGGKVVKDDGTLDLNRLEILSKKVGFEYTKKRDEMGNVQNGANTVIIQDSRPRNGFNISVGR</sequence>